<reference evidence="1" key="1">
    <citation type="submission" date="2019-08" db="EMBL/GenBank/DDBJ databases">
        <title>The genome of the North American firefly Photinus pyralis.</title>
        <authorList>
            <consortium name="Photinus pyralis genome working group"/>
            <person name="Fallon T.R."/>
            <person name="Sander Lower S.E."/>
            <person name="Weng J.-K."/>
        </authorList>
    </citation>
    <scope>NUCLEOTIDE SEQUENCE</scope>
    <source>
        <strain evidence="1">TRF0915ILg1</strain>
        <tissue evidence="1">Whole body</tissue>
    </source>
</reference>
<proteinExistence type="predicted"/>
<accession>A0A8K0D308</accession>
<dbReference type="Proteomes" id="UP000801492">
    <property type="component" value="Unassembled WGS sequence"/>
</dbReference>
<name>A0A8K0D308_IGNLU</name>
<dbReference type="OrthoDB" id="6077919at2759"/>
<evidence type="ECO:0000313" key="2">
    <source>
        <dbReference type="Proteomes" id="UP000801492"/>
    </source>
</evidence>
<comment type="caution">
    <text evidence="1">The sequence shown here is derived from an EMBL/GenBank/DDBJ whole genome shotgun (WGS) entry which is preliminary data.</text>
</comment>
<dbReference type="EMBL" id="VTPC01005400">
    <property type="protein sequence ID" value="KAF2896072.1"/>
    <property type="molecule type" value="Genomic_DNA"/>
</dbReference>
<organism evidence="1 2">
    <name type="scientific">Ignelater luminosus</name>
    <name type="common">Cucubano</name>
    <name type="synonym">Pyrophorus luminosus</name>
    <dbReference type="NCBI Taxonomy" id="2038154"/>
    <lineage>
        <taxon>Eukaryota</taxon>
        <taxon>Metazoa</taxon>
        <taxon>Ecdysozoa</taxon>
        <taxon>Arthropoda</taxon>
        <taxon>Hexapoda</taxon>
        <taxon>Insecta</taxon>
        <taxon>Pterygota</taxon>
        <taxon>Neoptera</taxon>
        <taxon>Endopterygota</taxon>
        <taxon>Coleoptera</taxon>
        <taxon>Polyphaga</taxon>
        <taxon>Elateriformia</taxon>
        <taxon>Elateroidea</taxon>
        <taxon>Elateridae</taxon>
        <taxon>Agrypninae</taxon>
        <taxon>Pyrophorini</taxon>
        <taxon>Ignelater</taxon>
    </lineage>
</organism>
<protein>
    <recommendedName>
        <fullName evidence="3">Transposase</fullName>
    </recommendedName>
</protein>
<gene>
    <name evidence="1" type="ORF">ILUMI_10103</name>
</gene>
<sequence>MEKIYAGTQPEGPFCVNNKLPDVVKRMAEPLFGSGRNITADNWFSDFNLIHELTTKKLLAQSEKIKGTCLFLLSMLKREHSTAVCLALMTEWFWFLRSRVKEKT</sequence>
<evidence type="ECO:0008006" key="3">
    <source>
        <dbReference type="Google" id="ProtNLM"/>
    </source>
</evidence>
<dbReference type="AlphaFoldDB" id="A0A8K0D308"/>
<keyword evidence="2" id="KW-1185">Reference proteome</keyword>
<evidence type="ECO:0000313" key="1">
    <source>
        <dbReference type="EMBL" id="KAF2896072.1"/>
    </source>
</evidence>